<dbReference type="InterPro" id="IPR052535">
    <property type="entry name" value="Bacilysin_H2HPP_isomerase"/>
</dbReference>
<dbReference type="Gene3D" id="2.60.120.10">
    <property type="entry name" value="Jelly Rolls"/>
    <property type="match status" value="1"/>
</dbReference>
<dbReference type="PIRSF" id="PIRSF029883">
    <property type="entry name" value="KdgF"/>
    <property type="match status" value="1"/>
</dbReference>
<dbReference type="InterPro" id="IPR013096">
    <property type="entry name" value="Cupin_2"/>
</dbReference>
<dbReference type="Pfam" id="PF07883">
    <property type="entry name" value="Cupin_2"/>
    <property type="match status" value="1"/>
</dbReference>
<keyword evidence="3" id="KW-1185">Reference proteome</keyword>
<dbReference type="Proteomes" id="UP000738431">
    <property type="component" value="Chromosome"/>
</dbReference>
<dbReference type="CDD" id="cd02238">
    <property type="entry name" value="cupin_KdgF"/>
    <property type="match status" value="1"/>
</dbReference>
<organism evidence="2 3">
    <name type="scientific">Actomonas aquatica</name>
    <dbReference type="NCBI Taxonomy" id="2866162"/>
    <lineage>
        <taxon>Bacteria</taxon>
        <taxon>Pseudomonadati</taxon>
        <taxon>Verrucomicrobiota</taxon>
        <taxon>Opitutia</taxon>
        <taxon>Opitutales</taxon>
        <taxon>Opitutaceae</taxon>
        <taxon>Actomonas</taxon>
    </lineage>
</organism>
<reference evidence="2 3" key="1">
    <citation type="submission" date="2021-08" db="EMBL/GenBank/DDBJ databases">
        <authorList>
            <person name="Zhang D."/>
            <person name="Zhang A."/>
            <person name="Wang L."/>
        </authorList>
    </citation>
    <scope>NUCLEOTIDE SEQUENCE [LARGE SCALE GENOMIC DNA]</scope>
    <source>
        <strain evidence="2 3">WL0086</strain>
    </source>
</reference>
<evidence type="ECO:0000259" key="1">
    <source>
        <dbReference type="Pfam" id="PF07883"/>
    </source>
</evidence>
<dbReference type="InterPro" id="IPR025499">
    <property type="entry name" value="KdgF"/>
</dbReference>
<dbReference type="PANTHER" id="PTHR40112">
    <property type="entry name" value="H2HPP ISOMERASE"/>
    <property type="match status" value="1"/>
</dbReference>
<dbReference type="EMBL" id="CP139781">
    <property type="protein sequence ID" value="WRQ85932.1"/>
    <property type="molecule type" value="Genomic_DNA"/>
</dbReference>
<dbReference type="PANTHER" id="PTHR40112:SF1">
    <property type="entry name" value="H2HPP ISOMERASE"/>
    <property type="match status" value="1"/>
</dbReference>
<sequence>MITPASTVPWQQLDDKVARRVLQSGDTLMLVEFSFAAGGIGALHSHAEHEQVGLITSGRFEVTVGNDTRVLGPGDSYHAALNQPHGVRALEDGTIIDAFTPLRADFLGN</sequence>
<reference evidence="2 3" key="2">
    <citation type="submission" date="2023-12" db="EMBL/GenBank/DDBJ databases">
        <title>Description of an unclassified Opitutus bacterium of Verrucomicrobiota.</title>
        <authorList>
            <person name="Zhang D.-F."/>
        </authorList>
    </citation>
    <scope>NUCLEOTIDE SEQUENCE [LARGE SCALE GENOMIC DNA]</scope>
    <source>
        <strain evidence="2 3">WL0086</strain>
    </source>
</reference>
<proteinExistence type="predicted"/>
<gene>
    <name evidence="2" type="ORF">K1X11_014050</name>
</gene>
<evidence type="ECO:0000313" key="3">
    <source>
        <dbReference type="Proteomes" id="UP000738431"/>
    </source>
</evidence>
<dbReference type="InterPro" id="IPR014710">
    <property type="entry name" value="RmlC-like_jellyroll"/>
</dbReference>
<dbReference type="RefSeq" id="WP_221031444.1">
    <property type="nucleotide sequence ID" value="NZ_CP139781.1"/>
</dbReference>
<accession>A0ABZ1C2J7</accession>
<dbReference type="SUPFAM" id="SSF51182">
    <property type="entry name" value="RmlC-like cupins"/>
    <property type="match status" value="1"/>
</dbReference>
<feature type="domain" description="Cupin type-2" evidence="1">
    <location>
        <begin position="33"/>
        <end position="93"/>
    </location>
</feature>
<name>A0ABZ1C2J7_9BACT</name>
<evidence type="ECO:0000313" key="2">
    <source>
        <dbReference type="EMBL" id="WRQ85932.1"/>
    </source>
</evidence>
<dbReference type="InterPro" id="IPR011051">
    <property type="entry name" value="RmlC_Cupin_sf"/>
</dbReference>
<protein>
    <submittedName>
        <fullName evidence="2">Cupin domain-containing protein</fullName>
    </submittedName>
</protein>